<reference evidence="1" key="1">
    <citation type="submission" date="2021-06" db="EMBL/GenBank/DDBJ databases">
        <authorList>
            <person name="Hodson N. C."/>
            <person name="Mongue J. A."/>
            <person name="Jaron S. K."/>
        </authorList>
    </citation>
    <scope>NUCLEOTIDE SEQUENCE</scope>
</reference>
<evidence type="ECO:0000313" key="2">
    <source>
        <dbReference type="Proteomes" id="UP000708208"/>
    </source>
</evidence>
<dbReference type="InterPro" id="IPR026082">
    <property type="entry name" value="ABCA"/>
</dbReference>
<dbReference type="PANTHER" id="PTHR19229">
    <property type="entry name" value="ATP-BINDING CASSETTE TRANSPORTER SUBFAMILY A ABCA"/>
    <property type="match status" value="1"/>
</dbReference>
<comment type="caution">
    <text evidence="1">The sequence shown here is derived from an EMBL/GenBank/DDBJ whole genome shotgun (WGS) entry which is preliminary data.</text>
</comment>
<name>A0A8J2J935_9HEXA</name>
<feature type="non-terminal residue" evidence="1">
    <location>
        <position position="1"/>
    </location>
</feature>
<dbReference type="GO" id="GO:0140359">
    <property type="term" value="F:ABC-type transporter activity"/>
    <property type="evidence" value="ECO:0007669"/>
    <property type="project" value="InterPro"/>
</dbReference>
<gene>
    <name evidence="1" type="ORF">AFUS01_LOCUS5367</name>
</gene>
<accession>A0A8J2J935</accession>
<keyword evidence="2" id="KW-1185">Reference proteome</keyword>
<evidence type="ECO:0000313" key="1">
    <source>
        <dbReference type="EMBL" id="CAG7714600.1"/>
    </source>
</evidence>
<dbReference type="OrthoDB" id="8061355at2759"/>
<sequence>MFGRIKGIPEKNIKALITKVSNNLLFSKFLDKQFGTYSGGNKRKLSTALAMLGDPA</sequence>
<proteinExistence type="predicted"/>
<dbReference type="GO" id="GO:0016020">
    <property type="term" value="C:membrane"/>
    <property type="evidence" value="ECO:0007669"/>
    <property type="project" value="InterPro"/>
</dbReference>
<protein>
    <submittedName>
        <fullName evidence="1">Uncharacterized protein</fullName>
    </submittedName>
</protein>
<dbReference type="AlphaFoldDB" id="A0A8J2J935"/>
<dbReference type="Proteomes" id="UP000708208">
    <property type="component" value="Unassembled WGS sequence"/>
</dbReference>
<dbReference type="PANTHER" id="PTHR19229:SF250">
    <property type="entry name" value="ABC TRANSPORTER DOMAIN-CONTAINING PROTEIN-RELATED"/>
    <property type="match status" value="1"/>
</dbReference>
<dbReference type="GO" id="GO:0005319">
    <property type="term" value="F:lipid transporter activity"/>
    <property type="evidence" value="ECO:0007669"/>
    <property type="project" value="TreeGrafter"/>
</dbReference>
<organism evidence="1 2">
    <name type="scientific">Allacma fusca</name>
    <dbReference type="NCBI Taxonomy" id="39272"/>
    <lineage>
        <taxon>Eukaryota</taxon>
        <taxon>Metazoa</taxon>
        <taxon>Ecdysozoa</taxon>
        <taxon>Arthropoda</taxon>
        <taxon>Hexapoda</taxon>
        <taxon>Collembola</taxon>
        <taxon>Symphypleona</taxon>
        <taxon>Sminthuridae</taxon>
        <taxon>Allacma</taxon>
    </lineage>
</organism>
<dbReference type="EMBL" id="CAJVCH010034173">
    <property type="protein sequence ID" value="CAG7714600.1"/>
    <property type="molecule type" value="Genomic_DNA"/>
</dbReference>